<keyword evidence="4" id="KW-1185">Reference proteome</keyword>
<evidence type="ECO:0000313" key="3">
    <source>
        <dbReference type="Proteomes" id="UP000038040"/>
    </source>
</evidence>
<evidence type="ECO:0000259" key="1">
    <source>
        <dbReference type="Pfam" id="PF09791"/>
    </source>
</evidence>
<dbReference type="STRING" id="318479.A0A0N4UMZ8"/>
<dbReference type="OrthoDB" id="10064411at2759"/>
<proteinExistence type="predicted"/>
<dbReference type="GO" id="GO:0005739">
    <property type="term" value="C:mitochondrion"/>
    <property type="evidence" value="ECO:0007669"/>
    <property type="project" value="TreeGrafter"/>
</dbReference>
<dbReference type="AlphaFoldDB" id="A0A0N4UMZ8"/>
<evidence type="ECO:0000313" key="4">
    <source>
        <dbReference type="Proteomes" id="UP000274756"/>
    </source>
</evidence>
<reference evidence="5" key="1">
    <citation type="submission" date="2017-02" db="UniProtKB">
        <authorList>
            <consortium name="WormBaseParasite"/>
        </authorList>
    </citation>
    <scope>IDENTIFICATION</scope>
</reference>
<organism evidence="3 5">
    <name type="scientific">Dracunculus medinensis</name>
    <name type="common">Guinea worm</name>
    <dbReference type="NCBI Taxonomy" id="318479"/>
    <lineage>
        <taxon>Eukaryota</taxon>
        <taxon>Metazoa</taxon>
        <taxon>Ecdysozoa</taxon>
        <taxon>Nematoda</taxon>
        <taxon>Chromadorea</taxon>
        <taxon>Rhabditida</taxon>
        <taxon>Spirurina</taxon>
        <taxon>Dracunculoidea</taxon>
        <taxon>Dracunculidae</taxon>
        <taxon>Dracunculus</taxon>
    </lineage>
</organism>
<dbReference type="Proteomes" id="UP000274756">
    <property type="component" value="Unassembled WGS sequence"/>
</dbReference>
<accession>A0A0N4UMZ8</accession>
<dbReference type="Pfam" id="PF09791">
    <property type="entry name" value="Oxidored-like"/>
    <property type="match status" value="1"/>
</dbReference>
<dbReference type="PANTHER" id="PTHR21193:SF3">
    <property type="entry name" value="OXIDOREDUCTASE-LIKE DOMAIN-CONTAINING PROTEIN 1"/>
    <property type="match status" value="1"/>
</dbReference>
<dbReference type="InterPro" id="IPR019180">
    <property type="entry name" value="Oxidoreductase-like_N"/>
</dbReference>
<dbReference type="WBParaSite" id="DME_0000925801-mRNA-1">
    <property type="protein sequence ID" value="DME_0000925801-mRNA-1"/>
    <property type="gene ID" value="DME_0000925801"/>
</dbReference>
<name>A0A0N4UMZ8_DRAME</name>
<dbReference type="InterPro" id="IPR039251">
    <property type="entry name" value="OXLD1"/>
</dbReference>
<gene>
    <name evidence="2" type="ORF">DME_LOCUS2995</name>
</gene>
<dbReference type="PANTHER" id="PTHR21193">
    <property type="entry name" value="OXIDOREDUCTASE-LIKE DOMAIN-CONTAINING PROTEIN 1"/>
    <property type="match status" value="1"/>
</dbReference>
<reference evidence="2 4" key="2">
    <citation type="submission" date="2018-11" db="EMBL/GenBank/DDBJ databases">
        <authorList>
            <consortium name="Pathogen Informatics"/>
        </authorList>
    </citation>
    <scope>NUCLEOTIDE SEQUENCE [LARGE SCALE GENOMIC DNA]</scope>
</reference>
<dbReference type="EMBL" id="UYYG01000095">
    <property type="protein sequence ID" value="VDN53022.1"/>
    <property type="molecule type" value="Genomic_DNA"/>
</dbReference>
<evidence type="ECO:0000313" key="5">
    <source>
        <dbReference type="WBParaSite" id="DME_0000925801-mRNA-1"/>
    </source>
</evidence>
<feature type="domain" description="Oxidoreductase-like" evidence="1">
    <location>
        <begin position="21"/>
        <end position="57"/>
    </location>
</feature>
<sequence length="89" mass="9828">MPEKASCTFIKTVVPGERRCISSPPEPPGPLSCCGSGCANCVWIEYGTKLVSYYSHRHIDHILNEIESQISNPVICEFIKSEIRSKATS</sequence>
<evidence type="ECO:0000313" key="2">
    <source>
        <dbReference type="EMBL" id="VDN53022.1"/>
    </source>
</evidence>
<dbReference type="Proteomes" id="UP000038040">
    <property type="component" value="Unplaced"/>
</dbReference>
<protein>
    <submittedName>
        <fullName evidence="5">Oxidoreductase-like domain-containing protein</fullName>
    </submittedName>
</protein>